<keyword evidence="1" id="KW-0812">Transmembrane</keyword>
<dbReference type="InterPro" id="IPR012902">
    <property type="entry name" value="N_methyl_site"/>
</dbReference>
<dbReference type="Pfam" id="PF07963">
    <property type="entry name" value="N_methyl"/>
    <property type="match status" value="1"/>
</dbReference>
<feature type="transmembrane region" description="Helical" evidence="1">
    <location>
        <begin position="12"/>
        <end position="38"/>
    </location>
</feature>
<dbReference type="InterPro" id="IPR045584">
    <property type="entry name" value="Pilin-like"/>
</dbReference>
<dbReference type="PROSITE" id="PS00409">
    <property type="entry name" value="PROKAR_NTER_METHYL"/>
    <property type="match status" value="1"/>
</dbReference>
<accession>A0A9J7AN69</accession>
<evidence type="ECO:0000313" key="2">
    <source>
        <dbReference type="EMBL" id="UUX48623.1"/>
    </source>
</evidence>
<reference evidence="2" key="1">
    <citation type="submission" date="2022-08" db="EMBL/GenBank/DDBJ databases">
        <title>Nisaea acidiphila sp. nov., isolated from a marine algal debris and emended description of the genus Nisaea Urios et al. 2008.</title>
        <authorList>
            <person name="Kwon K."/>
        </authorList>
    </citation>
    <scope>NUCLEOTIDE SEQUENCE</scope>
    <source>
        <strain evidence="2">MEBiC11861</strain>
    </source>
</reference>
<name>A0A9J7AN69_9PROT</name>
<dbReference type="KEGG" id="naci:NUH88_14535"/>
<dbReference type="SUPFAM" id="SSF54523">
    <property type="entry name" value="Pili subunits"/>
    <property type="match status" value="1"/>
</dbReference>
<evidence type="ECO:0000313" key="3">
    <source>
        <dbReference type="Proteomes" id="UP001060336"/>
    </source>
</evidence>
<dbReference type="AlphaFoldDB" id="A0A9J7AN69"/>
<dbReference type="NCBIfam" id="TIGR02532">
    <property type="entry name" value="IV_pilin_GFxxxE"/>
    <property type="match status" value="1"/>
</dbReference>
<protein>
    <submittedName>
        <fullName evidence="2">Prepilin-type N-terminal cleavage/methylation domain-containing protein</fullName>
    </submittedName>
</protein>
<organism evidence="2 3">
    <name type="scientific">Nisaea acidiphila</name>
    <dbReference type="NCBI Taxonomy" id="1862145"/>
    <lineage>
        <taxon>Bacteria</taxon>
        <taxon>Pseudomonadati</taxon>
        <taxon>Pseudomonadota</taxon>
        <taxon>Alphaproteobacteria</taxon>
        <taxon>Rhodospirillales</taxon>
        <taxon>Thalassobaculaceae</taxon>
        <taxon>Nisaea</taxon>
    </lineage>
</organism>
<dbReference type="EMBL" id="CP102480">
    <property type="protein sequence ID" value="UUX48623.1"/>
    <property type="molecule type" value="Genomic_DNA"/>
</dbReference>
<gene>
    <name evidence="2" type="ORF">NUH88_14535</name>
</gene>
<dbReference type="RefSeq" id="WP_257767130.1">
    <property type="nucleotide sequence ID" value="NZ_CP102480.1"/>
</dbReference>
<dbReference type="Proteomes" id="UP001060336">
    <property type="component" value="Chromosome"/>
</dbReference>
<keyword evidence="3" id="KW-1185">Reference proteome</keyword>
<keyword evidence="1" id="KW-0472">Membrane</keyword>
<evidence type="ECO:0000256" key="1">
    <source>
        <dbReference type="SAM" id="Phobius"/>
    </source>
</evidence>
<proteinExistence type="predicted"/>
<sequence length="183" mass="20217">MKPRRDREAGFTLLEFLVALALIGLVSVLATGLVRFALDGERRLAARVEVIGDRIALERRLRREMNAVLPLLDYDSSRPESSFLGDARSFRFVAAGAEGPRGRVFAISEEGSIRLTEGRFAEDVASFDAGAGTFSYFGRKSAEEAPAWHDIWRGERTTPRLLRLTLEDGPAIVVAVPVERADQ</sequence>
<keyword evidence="1" id="KW-1133">Transmembrane helix</keyword>